<name>A0AAX3U128_9VIBR</name>
<protein>
    <recommendedName>
        <fullName evidence="5">Lipoprotein</fullName>
    </recommendedName>
</protein>
<feature type="chain" id="PRO_5043679685" description="Lipoprotein" evidence="2">
    <location>
        <begin position="24"/>
        <end position="89"/>
    </location>
</feature>
<keyword evidence="2" id="KW-0732">Signal</keyword>
<evidence type="ECO:0000256" key="2">
    <source>
        <dbReference type="SAM" id="SignalP"/>
    </source>
</evidence>
<dbReference type="PROSITE" id="PS51257">
    <property type="entry name" value="PROKAR_LIPOPROTEIN"/>
    <property type="match status" value="1"/>
</dbReference>
<sequence>MKVQLRVLMTLLTILLISGCANETKLGHHVSLVRAEQTYNPKASQDNLGVVPTGSGERMEGAYQSYTGKSESDLSSSESESQFLDGFSK</sequence>
<evidence type="ECO:0000313" key="3">
    <source>
        <dbReference type="EMBL" id="WGK80896.1"/>
    </source>
</evidence>
<feature type="region of interest" description="Disordered" evidence="1">
    <location>
        <begin position="43"/>
        <end position="89"/>
    </location>
</feature>
<dbReference type="Proteomes" id="UP001239257">
    <property type="component" value="Chromosome 1"/>
</dbReference>
<dbReference type="EMBL" id="CP118709">
    <property type="protein sequence ID" value="WGK80896.1"/>
    <property type="molecule type" value="Genomic_DNA"/>
</dbReference>
<gene>
    <name evidence="3" type="ORF">PYE51_09605</name>
</gene>
<dbReference type="RefSeq" id="WP_301064158.1">
    <property type="nucleotide sequence ID" value="NZ_CP118709.1"/>
</dbReference>
<organism evidence="3 4">
    <name type="scientific">Vibrio aestuarianus</name>
    <dbReference type="NCBI Taxonomy" id="28171"/>
    <lineage>
        <taxon>Bacteria</taxon>
        <taxon>Pseudomonadati</taxon>
        <taxon>Pseudomonadota</taxon>
        <taxon>Gammaproteobacteria</taxon>
        <taxon>Vibrionales</taxon>
        <taxon>Vibrionaceae</taxon>
        <taxon>Vibrio</taxon>
    </lineage>
</organism>
<evidence type="ECO:0000256" key="1">
    <source>
        <dbReference type="SAM" id="MobiDB-lite"/>
    </source>
</evidence>
<feature type="signal peptide" evidence="2">
    <location>
        <begin position="1"/>
        <end position="23"/>
    </location>
</feature>
<evidence type="ECO:0008006" key="5">
    <source>
        <dbReference type="Google" id="ProtNLM"/>
    </source>
</evidence>
<proteinExistence type="predicted"/>
<reference evidence="3" key="1">
    <citation type="submission" date="2022-02" db="EMBL/GenBank/DDBJ databases">
        <title>Emergence and expansion in Europe of a Vibrio aestuarianus clonal complex pathogenic for oysters.</title>
        <authorList>
            <person name="Mesnil A."/>
            <person name="Travers M.-A."/>
        </authorList>
    </citation>
    <scope>NUCLEOTIDE SEQUENCE</scope>
    <source>
        <strain evidence="3">U29</strain>
    </source>
</reference>
<accession>A0AAX3U128</accession>
<dbReference type="AlphaFoldDB" id="A0AAX3U128"/>
<evidence type="ECO:0000313" key="4">
    <source>
        <dbReference type="Proteomes" id="UP001239257"/>
    </source>
</evidence>